<dbReference type="EMBL" id="MU128909">
    <property type="protein sequence ID" value="KAF9521181.1"/>
    <property type="molecule type" value="Genomic_DNA"/>
</dbReference>
<protein>
    <submittedName>
        <fullName evidence="1">Uncharacterized protein</fullName>
    </submittedName>
</protein>
<gene>
    <name evidence="1" type="ORF">BS47DRAFT_1481074</name>
</gene>
<name>A0A9P6E037_9AGAM</name>
<reference evidence="1" key="1">
    <citation type="journal article" date="2020" name="Nat. Commun.">
        <title>Large-scale genome sequencing of mycorrhizal fungi provides insights into the early evolution of symbiotic traits.</title>
        <authorList>
            <person name="Miyauchi S."/>
            <person name="Kiss E."/>
            <person name="Kuo A."/>
            <person name="Drula E."/>
            <person name="Kohler A."/>
            <person name="Sanchez-Garcia M."/>
            <person name="Morin E."/>
            <person name="Andreopoulos B."/>
            <person name="Barry K.W."/>
            <person name="Bonito G."/>
            <person name="Buee M."/>
            <person name="Carver A."/>
            <person name="Chen C."/>
            <person name="Cichocki N."/>
            <person name="Clum A."/>
            <person name="Culley D."/>
            <person name="Crous P.W."/>
            <person name="Fauchery L."/>
            <person name="Girlanda M."/>
            <person name="Hayes R.D."/>
            <person name="Keri Z."/>
            <person name="LaButti K."/>
            <person name="Lipzen A."/>
            <person name="Lombard V."/>
            <person name="Magnuson J."/>
            <person name="Maillard F."/>
            <person name="Murat C."/>
            <person name="Nolan M."/>
            <person name="Ohm R.A."/>
            <person name="Pangilinan J."/>
            <person name="Pereira M.F."/>
            <person name="Perotto S."/>
            <person name="Peter M."/>
            <person name="Pfister S."/>
            <person name="Riley R."/>
            <person name="Sitrit Y."/>
            <person name="Stielow J.B."/>
            <person name="Szollosi G."/>
            <person name="Zifcakova L."/>
            <person name="Stursova M."/>
            <person name="Spatafora J.W."/>
            <person name="Tedersoo L."/>
            <person name="Vaario L.M."/>
            <person name="Yamada A."/>
            <person name="Yan M."/>
            <person name="Wang P."/>
            <person name="Xu J."/>
            <person name="Bruns T."/>
            <person name="Baldrian P."/>
            <person name="Vilgalys R."/>
            <person name="Dunand C."/>
            <person name="Henrissat B."/>
            <person name="Grigoriev I.V."/>
            <person name="Hibbett D."/>
            <person name="Nagy L.G."/>
            <person name="Martin F.M."/>
        </authorList>
    </citation>
    <scope>NUCLEOTIDE SEQUENCE</scope>
    <source>
        <strain evidence="1">UP504</strain>
    </source>
</reference>
<sequence>MPRAHPLSSPADNGDHAASAQERLRLVVITPQHSASSYKSLVAFFLRKTCKDKPTVSSPKSRQLIETFLQHREYSLIASWSQTSLDDSLVALSRKRVLSRCPRIHQAPRGRHPTVLALVEHPGAHGESAAQVFGKHGGGHDLPALPDAHDVSVDRRRVRPAPILPDLFLDEVGSAEQRR</sequence>
<keyword evidence="2" id="KW-1185">Reference proteome</keyword>
<comment type="caution">
    <text evidence="1">The sequence shown here is derived from an EMBL/GenBank/DDBJ whole genome shotgun (WGS) entry which is preliminary data.</text>
</comment>
<dbReference type="AlphaFoldDB" id="A0A9P6E037"/>
<organism evidence="1 2">
    <name type="scientific">Hydnum rufescens UP504</name>
    <dbReference type="NCBI Taxonomy" id="1448309"/>
    <lineage>
        <taxon>Eukaryota</taxon>
        <taxon>Fungi</taxon>
        <taxon>Dikarya</taxon>
        <taxon>Basidiomycota</taxon>
        <taxon>Agaricomycotina</taxon>
        <taxon>Agaricomycetes</taxon>
        <taxon>Cantharellales</taxon>
        <taxon>Hydnaceae</taxon>
        <taxon>Hydnum</taxon>
    </lineage>
</organism>
<evidence type="ECO:0000313" key="2">
    <source>
        <dbReference type="Proteomes" id="UP000886523"/>
    </source>
</evidence>
<accession>A0A9P6E037</accession>
<evidence type="ECO:0000313" key="1">
    <source>
        <dbReference type="EMBL" id="KAF9521181.1"/>
    </source>
</evidence>
<dbReference type="Proteomes" id="UP000886523">
    <property type="component" value="Unassembled WGS sequence"/>
</dbReference>
<proteinExistence type="predicted"/>